<feature type="compositionally biased region" description="Acidic residues" evidence="1">
    <location>
        <begin position="488"/>
        <end position="504"/>
    </location>
</feature>
<feature type="compositionally biased region" description="Polar residues" evidence="1">
    <location>
        <begin position="1"/>
        <end position="28"/>
    </location>
</feature>
<feature type="compositionally biased region" description="Acidic residues" evidence="1">
    <location>
        <begin position="426"/>
        <end position="452"/>
    </location>
</feature>
<keyword evidence="3" id="KW-1185">Reference proteome</keyword>
<feature type="region of interest" description="Disordered" evidence="1">
    <location>
        <begin position="1"/>
        <end position="106"/>
    </location>
</feature>
<comment type="caution">
    <text evidence="2">The sequence shown here is derived from an EMBL/GenBank/DDBJ whole genome shotgun (WGS) entry which is preliminary data.</text>
</comment>
<gene>
    <name evidence="2" type="ORF">PG999_009089</name>
</gene>
<organism evidence="2 3">
    <name type="scientific">Apiospora kogelbergensis</name>
    <dbReference type="NCBI Taxonomy" id="1337665"/>
    <lineage>
        <taxon>Eukaryota</taxon>
        <taxon>Fungi</taxon>
        <taxon>Dikarya</taxon>
        <taxon>Ascomycota</taxon>
        <taxon>Pezizomycotina</taxon>
        <taxon>Sordariomycetes</taxon>
        <taxon>Xylariomycetidae</taxon>
        <taxon>Amphisphaeriales</taxon>
        <taxon>Apiosporaceae</taxon>
        <taxon>Apiospora</taxon>
    </lineage>
</organism>
<evidence type="ECO:0000313" key="2">
    <source>
        <dbReference type="EMBL" id="KAK8105730.1"/>
    </source>
</evidence>
<evidence type="ECO:0000313" key="3">
    <source>
        <dbReference type="Proteomes" id="UP001392437"/>
    </source>
</evidence>
<feature type="compositionally biased region" description="Low complexity" evidence="1">
    <location>
        <begin position="141"/>
        <end position="157"/>
    </location>
</feature>
<sequence>MPTAGSKSQPMMPLANTSQSLTTASTLPPTHPRRSQSQSNRGCRRTTLLKTTSQILPQDQERNATRVGLARADSAPAVRVNSSRKRAQSLASTRGRSQVPRASEVHHAEVATRRVFPELETAIGSGDFSPLALAITPNTTRQRSSQPSQPASSPIRPEIQRGRTQRRATPLPQPTQIPETPPSRRPASSSRGRPITPRSPSKARSRSRRTILGELPITQTANKSVRRDESVRVLKGGFVIKTPLAEQYKFPKSSSQPGPVWRSGDGFSEDEADTDFLFYATGTRKRRRSRTLSRMGKLAIGAEETESPSIRPSNKRSRGIGIYENIELLRGDQKEPWPNKTDFEDCILSTRPKKAPQQDHDDIIIPATFRSQRGQSEVSGSTIKYIPGHKKGLLDFANFRKSEVVKSTFPQDNLLSQIRIGRDESDSGDGDDAEEMPDEDDCEPSVDEDSQVDSDCKGGAAPYCSTGASTPSGAYWDADGNHVFPGDESYEEEEMDKMDEEYNA</sequence>
<reference evidence="2 3" key="1">
    <citation type="submission" date="2023-01" db="EMBL/GenBank/DDBJ databases">
        <title>Analysis of 21 Apiospora genomes using comparative genomics revels a genus with tremendous synthesis potential of carbohydrate active enzymes and secondary metabolites.</title>
        <authorList>
            <person name="Sorensen T."/>
        </authorList>
    </citation>
    <scope>NUCLEOTIDE SEQUENCE [LARGE SCALE GENOMIC DNA]</scope>
    <source>
        <strain evidence="2 3">CBS 117206</strain>
    </source>
</reference>
<feature type="compositionally biased region" description="Pro residues" evidence="1">
    <location>
        <begin position="171"/>
        <end position="184"/>
    </location>
</feature>
<dbReference type="Proteomes" id="UP001392437">
    <property type="component" value="Unassembled WGS sequence"/>
</dbReference>
<feature type="compositionally biased region" description="Low complexity" evidence="1">
    <location>
        <begin position="185"/>
        <end position="200"/>
    </location>
</feature>
<feature type="region of interest" description="Disordered" evidence="1">
    <location>
        <begin position="138"/>
        <end position="227"/>
    </location>
</feature>
<feature type="region of interest" description="Disordered" evidence="1">
    <location>
        <begin position="416"/>
        <end position="504"/>
    </location>
</feature>
<dbReference type="AlphaFoldDB" id="A0AAW0QNI8"/>
<feature type="compositionally biased region" description="Polar residues" evidence="1">
    <location>
        <begin position="48"/>
        <end position="57"/>
    </location>
</feature>
<dbReference type="EMBL" id="JAQQWP010000008">
    <property type="protein sequence ID" value="KAK8105730.1"/>
    <property type="molecule type" value="Genomic_DNA"/>
</dbReference>
<evidence type="ECO:0008006" key="4">
    <source>
        <dbReference type="Google" id="ProtNLM"/>
    </source>
</evidence>
<protein>
    <recommendedName>
        <fullName evidence="4">Transcription factor Iwr1 domain-containing protein</fullName>
    </recommendedName>
</protein>
<proteinExistence type="predicted"/>
<accession>A0AAW0QNI8</accession>
<evidence type="ECO:0000256" key="1">
    <source>
        <dbReference type="SAM" id="MobiDB-lite"/>
    </source>
</evidence>
<name>A0AAW0QNI8_9PEZI</name>